<evidence type="ECO:0000259" key="1">
    <source>
        <dbReference type="Pfam" id="PF13460"/>
    </source>
</evidence>
<reference evidence="2" key="1">
    <citation type="submission" date="2022-10" db="EMBL/GenBank/DDBJ databases">
        <title>Rhodococcus sp.75.</title>
        <authorList>
            <person name="Sun M."/>
        </authorList>
    </citation>
    <scope>NUCLEOTIDE SEQUENCE</scope>
    <source>
        <strain evidence="2">75</strain>
    </source>
</reference>
<dbReference type="InterPro" id="IPR016040">
    <property type="entry name" value="NAD(P)-bd_dom"/>
</dbReference>
<dbReference type="InterPro" id="IPR051207">
    <property type="entry name" value="ComplexI_NDUFA9_subunit"/>
</dbReference>
<dbReference type="Pfam" id="PF13460">
    <property type="entry name" value="NAD_binding_10"/>
    <property type="match status" value="1"/>
</dbReference>
<evidence type="ECO:0000313" key="3">
    <source>
        <dbReference type="Proteomes" id="UP001164965"/>
    </source>
</evidence>
<protein>
    <submittedName>
        <fullName evidence="2">NAD(P)H-binding protein</fullName>
    </submittedName>
</protein>
<dbReference type="Gene3D" id="3.40.50.720">
    <property type="entry name" value="NAD(P)-binding Rossmann-like Domain"/>
    <property type="match status" value="1"/>
</dbReference>
<evidence type="ECO:0000313" key="2">
    <source>
        <dbReference type="EMBL" id="UZJ24144.1"/>
    </source>
</evidence>
<accession>A0ABY6NXL7</accession>
<dbReference type="RefSeq" id="WP_265382251.1">
    <property type="nucleotide sequence ID" value="NZ_CP110615.1"/>
</dbReference>
<dbReference type="EMBL" id="CP110615">
    <property type="protein sequence ID" value="UZJ24144.1"/>
    <property type="molecule type" value="Genomic_DNA"/>
</dbReference>
<sequence length="326" mass="34894">MRTLVTGSTGYVGSRLVAALLGAGHEVLATARRPERLTDFDFAGSATCTDLDVDDAASCARALSEHGRVDVAYYLVHAIGEDGYARTDADRARRFAGAARAAGVGRVVYLGGLVPPGEELSEHLRSRAEVGEVLTEHGPDLVWLRAAVVLGAGSASYEITRYMGDWLPVVPLPPWMDTLVQPVAVDDVLRYLLAAVDLPPGSYDLGGPERLPYAELVRRYVRTAGLRRVMLPTPPVPTRLASWVVARLTPLPPDMVADLVLSLTNTMVADTGAITTLVPGELTGIDDALARARVGSHAPRNRLPGVCAAPDPLQLCRTDAPWSHRR</sequence>
<feature type="domain" description="NAD(P)-binding" evidence="1">
    <location>
        <begin position="7"/>
        <end position="113"/>
    </location>
</feature>
<gene>
    <name evidence="2" type="ORF">RHODO2019_13385</name>
</gene>
<dbReference type="PANTHER" id="PTHR12126:SF11">
    <property type="entry name" value="NADH DEHYDROGENASE [UBIQUINONE] 1 ALPHA SUBCOMPLEX SUBUNIT 9, MITOCHONDRIAL"/>
    <property type="match status" value="1"/>
</dbReference>
<organism evidence="2 3">
    <name type="scientific">Rhodococcus antarcticus</name>
    <dbReference type="NCBI Taxonomy" id="2987751"/>
    <lineage>
        <taxon>Bacteria</taxon>
        <taxon>Bacillati</taxon>
        <taxon>Actinomycetota</taxon>
        <taxon>Actinomycetes</taxon>
        <taxon>Mycobacteriales</taxon>
        <taxon>Nocardiaceae</taxon>
        <taxon>Rhodococcus</taxon>
    </lineage>
</organism>
<dbReference type="PANTHER" id="PTHR12126">
    <property type="entry name" value="NADH-UBIQUINONE OXIDOREDUCTASE 39 KDA SUBUNIT-RELATED"/>
    <property type="match status" value="1"/>
</dbReference>
<name>A0ABY6NXL7_9NOCA</name>
<proteinExistence type="predicted"/>
<dbReference type="InterPro" id="IPR036291">
    <property type="entry name" value="NAD(P)-bd_dom_sf"/>
</dbReference>
<dbReference type="SUPFAM" id="SSF51735">
    <property type="entry name" value="NAD(P)-binding Rossmann-fold domains"/>
    <property type="match status" value="1"/>
</dbReference>
<dbReference type="Proteomes" id="UP001164965">
    <property type="component" value="Chromosome"/>
</dbReference>
<keyword evidence="3" id="KW-1185">Reference proteome</keyword>